<feature type="region of interest" description="Disordered" evidence="1">
    <location>
        <begin position="78"/>
        <end position="148"/>
    </location>
</feature>
<dbReference type="Proteomes" id="UP001066276">
    <property type="component" value="Chromosome 2_1"/>
</dbReference>
<keyword evidence="3" id="KW-1185">Reference proteome</keyword>
<evidence type="ECO:0000313" key="3">
    <source>
        <dbReference type="Proteomes" id="UP001066276"/>
    </source>
</evidence>
<comment type="caution">
    <text evidence="2">The sequence shown here is derived from an EMBL/GenBank/DDBJ whole genome shotgun (WGS) entry which is preliminary data.</text>
</comment>
<evidence type="ECO:0000313" key="2">
    <source>
        <dbReference type="EMBL" id="KAJ1199630.1"/>
    </source>
</evidence>
<dbReference type="EMBL" id="JANPWB010000003">
    <property type="protein sequence ID" value="KAJ1199630.1"/>
    <property type="molecule type" value="Genomic_DNA"/>
</dbReference>
<dbReference type="AlphaFoldDB" id="A0AAV7VG67"/>
<reference evidence="2" key="1">
    <citation type="journal article" date="2022" name="bioRxiv">
        <title>Sequencing and chromosome-scale assembly of the giantPleurodeles waltlgenome.</title>
        <authorList>
            <person name="Brown T."/>
            <person name="Elewa A."/>
            <person name="Iarovenko S."/>
            <person name="Subramanian E."/>
            <person name="Araus A.J."/>
            <person name="Petzold A."/>
            <person name="Susuki M."/>
            <person name="Suzuki K.-i.T."/>
            <person name="Hayashi T."/>
            <person name="Toyoda A."/>
            <person name="Oliveira C."/>
            <person name="Osipova E."/>
            <person name="Leigh N.D."/>
            <person name="Simon A."/>
            <person name="Yun M.H."/>
        </authorList>
    </citation>
    <scope>NUCLEOTIDE SEQUENCE</scope>
    <source>
        <strain evidence="2">20211129_DDA</strain>
        <tissue evidence="2">Liver</tissue>
    </source>
</reference>
<protein>
    <submittedName>
        <fullName evidence="2">Uncharacterized protein</fullName>
    </submittedName>
</protein>
<sequence length="148" mass="15717">MPLITPCDNIGEEWDCSRTHHSRIAMVAAHLAAVLVPCAGEVAHLTPTVILHHSEHFPVSKVLPRFCPSDSGLVSHSLDSDQGSVCGASDASPTSSLSDSADPHLPSSGDSIVPLSNEASASIHIDPSTRTKYELKGNPAPSQRWRDH</sequence>
<name>A0AAV7VG67_PLEWA</name>
<gene>
    <name evidence="2" type="ORF">NDU88_003463</name>
</gene>
<proteinExistence type="predicted"/>
<accession>A0AAV7VG67</accession>
<feature type="compositionally biased region" description="Low complexity" evidence="1">
    <location>
        <begin position="88"/>
        <end position="100"/>
    </location>
</feature>
<organism evidence="2 3">
    <name type="scientific">Pleurodeles waltl</name>
    <name type="common">Iberian ribbed newt</name>
    <dbReference type="NCBI Taxonomy" id="8319"/>
    <lineage>
        <taxon>Eukaryota</taxon>
        <taxon>Metazoa</taxon>
        <taxon>Chordata</taxon>
        <taxon>Craniata</taxon>
        <taxon>Vertebrata</taxon>
        <taxon>Euteleostomi</taxon>
        <taxon>Amphibia</taxon>
        <taxon>Batrachia</taxon>
        <taxon>Caudata</taxon>
        <taxon>Salamandroidea</taxon>
        <taxon>Salamandridae</taxon>
        <taxon>Pleurodelinae</taxon>
        <taxon>Pleurodeles</taxon>
    </lineage>
</organism>
<evidence type="ECO:0000256" key="1">
    <source>
        <dbReference type="SAM" id="MobiDB-lite"/>
    </source>
</evidence>